<accession>A0ABR1VS59</accession>
<sequence>MRGEEAGTGSVYDEATFRFDMLRHSMQHAPNGTIRARRDLLHSLYQTTGAWARMMDKTGIYAIHQGEVDELATAMLATVRATVAGGTAREQVTLQADLDSLPFKGGLFTETLGPSNVWGLLRTPRVVKHSHLQAWVFRLEDVRKGAVTTRRATANIQANLKGLDDPINGLQGTIQALKTITKRGLLEDWELREEEIVWKASVWRQNLAQVCACKTFSIAFGRADDPLGFWGDVLGFLEVIFEPLTNTALVTVAILPFGEVFMIIPALCIYVAIYVFVYDTPDLLWWGPGASSAVRLVFSGI</sequence>
<keyword evidence="1" id="KW-1133">Transmembrane helix</keyword>
<dbReference type="GeneID" id="92089452"/>
<keyword evidence="1" id="KW-0472">Membrane</keyword>
<proteinExistence type="predicted"/>
<name>A0ABR1VS59_9PEZI</name>
<keyword evidence="3" id="KW-1185">Reference proteome</keyword>
<evidence type="ECO:0000313" key="3">
    <source>
        <dbReference type="Proteomes" id="UP001480595"/>
    </source>
</evidence>
<protein>
    <submittedName>
        <fullName evidence="2">Uncharacterized protein</fullName>
    </submittedName>
</protein>
<organism evidence="2 3">
    <name type="scientific">Apiospora phragmitis</name>
    <dbReference type="NCBI Taxonomy" id="2905665"/>
    <lineage>
        <taxon>Eukaryota</taxon>
        <taxon>Fungi</taxon>
        <taxon>Dikarya</taxon>
        <taxon>Ascomycota</taxon>
        <taxon>Pezizomycotina</taxon>
        <taxon>Sordariomycetes</taxon>
        <taxon>Xylariomycetidae</taxon>
        <taxon>Amphisphaeriales</taxon>
        <taxon>Apiosporaceae</taxon>
        <taxon>Apiospora</taxon>
    </lineage>
</organism>
<gene>
    <name evidence="2" type="ORF">PG994_004980</name>
</gene>
<comment type="caution">
    <text evidence="2">The sequence shown here is derived from an EMBL/GenBank/DDBJ whole genome shotgun (WGS) entry which is preliminary data.</text>
</comment>
<dbReference type="Proteomes" id="UP001480595">
    <property type="component" value="Unassembled WGS sequence"/>
</dbReference>
<keyword evidence="1" id="KW-0812">Transmembrane</keyword>
<reference evidence="2 3" key="1">
    <citation type="submission" date="2023-01" db="EMBL/GenBank/DDBJ databases">
        <title>Analysis of 21 Apiospora genomes using comparative genomics revels a genus with tremendous synthesis potential of carbohydrate active enzymes and secondary metabolites.</title>
        <authorList>
            <person name="Sorensen T."/>
        </authorList>
    </citation>
    <scope>NUCLEOTIDE SEQUENCE [LARGE SCALE GENOMIC DNA]</scope>
    <source>
        <strain evidence="2 3">CBS 135458</strain>
    </source>
</reference>
<feature type="transmembrane region" description="Helical" evidence="1">
    <location>
        <begin position="248"/>
        <end position="277"/>
    </location>
</feature>
<evidence type="ECO:0000256" key="1">
    <source>
        <dbReference type="SAM" id="Phobius"/>
    </source>
</evidence>
<evidence type="ECO:0000313" key="2">
    <source>
        <dbReference type="EMBL" id="KAK8074081.1"/>
    </source>
</evidence>
<dbReference type="EMBL" id="JAQQWL010000005">
    <property type="protein sequence ID" value="KAK8074081.1"/>
    <property type="molecule type" value="Genomic_DNA"/>
</dbReference>
<dbReference type="RefSeq" id="XP_066718556.1">
    <property type="nucleotide sequence ID" value="XM_066856389.1"/>
</dbReference>